<feature type="compositionally biased region" description="Low complexity" evidence="1">
    <location>
        <begin position="24"/>
        <end position="36"/>
    </location>
</feature>
<feature type="domain" description="2EXR" evidence="2">
    <location>
        <begin position="175"/>
        <end position="295"/>
    </location>
</feature>
<accession>A0A086T453</accession>
<evidence type="ECO:0000259" key="2">
    <source>
        <dbReference type="Pfam" id="PF20150"/>
    </source>
</evidence>
<comment type="caution">
    <text evidence="3">The sequence shown here is derived from an EMBL/GenBank/DDBJ whole genome shotgun (WGS) entry which is preliminary data.</text>
</comment>
<dbReference type="Pfam" id="PF20150">
    <property type="entry name" value="2EXR"/>
    <property type="match status" value="1"/>
</dbReference>
<sequence>MAEHDSTDDHSTIGHDGPSESGELADPPLLLAVLANVDEDADEDHDGTFEEGPESISDSDHDHDYDHDSDLGSMGDEAIFCPPELLTLAYDIDDYPIDLGDDELYDYDEYPDWWVPRHSCRCGRGDPFCEPCGSYPEEDQGEYELTERKLRDDEMREQYGVDDCESICGEEDTSFPWFSKLPPELRCVIWEMYCPELGVPVRLLDFEFAPKPEGPGPQDSAPNYVPFPGPSLGSSTRRIRKLLAVHRESRALVMRALPDSLTFSYPADHFAHRVGCGNQKLGTGTVRFHAERDVVMLDKMPTWEEHWLDQPARMPLLDEFTGSVRNAAFFVGSNLAPRRAQDVRMTLRQFPQLKDVYHASMFDLVGCFTSDMSWMTEPFSQERIVHAPRGSYPSFELYCWPDGHEAPDFRTPRRLCKYVRRFKPLAAEEGWRLLPMIYFPGVGTLYEHQALTEQVRLKKCMQQTLGDDQVSVMHGEEQSDDNSDGSDSDAGFGDFGRAYLGRSPDDYLFVGGDF</sequence>
<gene>
    <name evidence="3" type="ORF">ACRE_050850</name>
</gene>
<proteinExistence type="predicted"/>
<dbReference type="OrthoDB" id="3501032at2759"/>
<dbReference type="AlphaFoldDB" id="A0A086T453"/>
<dbReference type="EMBL" id="JPKY01000054">
    <property type="protein sequence ID" value="KFH44135.1"/>
    <property type="molecule type" value="Genomic_DNA"/>
</dbReference>
<evidence type="ECO:0000313" key="3">
    <source>
        <dbReference type="EMBL" id="KFH44135.1"/>
    </source>
</evidence>
<feature type="compositionally biased region" description="Acidic residues" evidence="1">
    <location>
        <begin position="37"/>
        <end position="53"/>
    </location>
</feature>
<dbReference type="HOGENOM" id="CLU_529914_0_0_1"/>
<dbReference type="STRING" id="857340.A0A086T453"/>
<dbReference type="Proteomes" id="UP000029964">
    <property type="component" value="Unassembled WGS sequence"/>
</dbReference>
<feature type="compositionally biased region" description="Basic and acidic residues" evidence="1">
    <location>
        <begin position="1"/>
        <end position="13"/>
    </location>
</feature>
<reference evidence="4" key="1">
    <citation type="journal article" date="2014" name="Genome Announc.">
        <title>Genome sequence and annotation of Acremonium chrysogenum, producer of the beta-lactam antibiotic cephalosporin C.</title>
        <authorList>
            <person name="Terfehr D."/>
            <person name="Dahlmann T.A."/>
            <person name="Specht T."/>
            <person name="Zadra I."/>
            <person name="Kuernsteiner H."/>
            <person name="Kueck U."/>
        </authorList>
    </citation>
    <scope>NUCLEOTIDE SEQUENCE [LARGE SCALE GENOMIC DNA]</scope>
    <source>
        <strain evidence="4">ATCC 11550 / CBS 779.69 / DSM 880 / IAM 14645 / JCM 23072 / IMI 49137</strain>
    </source>
</reference>
<protein>
    <recommendedName>
        <fullName evidence="2">2EXR domain-containing protein</fullName>
    </recommendedName>
</protein>
<keyword evidence="4" id="KW-1185">Reference proteome</keyword>
<name>A0A086T453_HAPC1</name>
<dbReference type="InterPro" id="IPR045518">
    <property type="entry name" value="2EXR"/>
</dbReference>
<evidence type="ECO:0000256" key="1">
    <source>
        <dbReference type="SAM" id="MobiDB-lite"/>
    </source>
</evidence>
<organism evidence="3 4">
    <name type="scientific">Hapsidospora chrysogenum (strain ATCC 11550 / CBS 779.69 / DSM 880 / IAM 14645 / JCM 23072 / IMI 49137)</name>
    <name type="common">Acremonium chrysogenum</name>
    <dbReference type="NCBI Taxonomy" id="857340"/>
    <lineage>
        <taxon>Eukaryota</taxon>
        <taxon>Fungi</taxon>
        <taxon>Dikarya</taxon>
        <taxon>Ascomycota</taxon>
        <taxon>Pezizomycotina</taxon>
        <taxon>Sordariomycetes</taxon>
        <taxon>Hypocreomycetidae</taxon>
        <taxon>Hypocreales</taxon>
        <taxon>Bionectriaceae</taxon>
        <taxon>Hapsidospora</taxon>
    </lineage>
</organism>
<evidence type="ECO:0000313" key="4">
    <source>
        <dbReference type="Proteomes" id="UP000029964"/>
    </source>
</evidence>
<feature type="region of interest" description="Disordered" evidence="1">
    <location>
        <begin position="1"/>
        <end position="65"/>
    </location>
</feature>